<name>A0ABS5BVZ3_9BACT</name>
<proteinExistence type="predicted"/>
<feature type="transmembrane region" description="Helical" evidence="1">
    <location>
        <begin position="123"/>
        <end position="143"/>
    </location>
</feature>
<dbReference type="RefSeq" id="WP_210657346.1">
    <property type="nucleotide sequence ID" value="NZ_JAGKQQ010000001.1"/>
</dbReference>
<sequence>MVEAERVQSRSARETGAIVVMFSALTATNGVLSLFGPVQMSPQNSAIQETAIGTVLGWATGFPLALARRRGEPATSFVRVIYTWGCAMCVLHIAVAFHLAHGWSHEVAWEHTREVGGYGNGIFVNYAFALVWFADVVWAWVAFDSYLSRARWIGRAVYGFTGFVVFNAGVVFNTGFSRAVCTLLFIAVVVQVWKEWRKGTEPLNPTHSQIP</sequence>
<comment type="caution">
    <text evidence="2">The sequence shown here is derived from an EMBL/GenBank/DDBJ whole genome shotgun (WGS) entry which is preliminary data.</text>
</comment>
<keyword evidence="1" id="KW-0812">Transmembrane</keyword>
<feature type="transmembrane region" description="Helical" evidence="1">
    <location>
        <begin position="152"/>
        <end position="170"/>
    </location>
</feature>
<protein>
    <submittedName>
        <fullName evidence="2">Uncharacterized protein</fullName>
    </submittedName>
</protein>
<feature type="transmembrane region" description="Helical" evidence="1">
    <location>
        <begin position="80"/>
        <end position="103"/>
    </location>
</feature>
<keyword evidence="1" id="KW-0472">Membrane</keyword>
<evidence type="ECO:0000313" key="2">
    <source>
        <dbReference type="EMBL" id="MBP3957874.1"/>
    </source>
</evidence>
<organism evidence="2 3">
    <name type="scientific">Gemmata palustris</name>
    <dbReference type="NCBI Taxonomy" id="2822762"/>
    <lineage>
        <taxon>Bacteria</taxon>
        <taxon>Pseudomonadati</taxon>
        <taxon>Planctomycetota</taxon>
        <taxon>Planctomycetia</taxon>
        <taxon>Gemmatales</taxon>
        <taxon>Gemmataceae</taxon>
        <taxon>Gemmata</taxon>
    </lineage>
</organism>
<feature type="transmembrane region" description="Helical" evidence="1">
    <location>
        <begin position="50"/>
        <end position="68"/>
    </location>
</feature>
<keyword evidence="3" id="KW-1185">Reference proteome</keyword>
<keyword evidence="1" id="KW-1133">Transmembrane helix</keyword>
<evidence type="ECO:0000313" key="3">
    <source>
        <dbReference type="Proteomes" id="UP000676565"/>
    </source>
</evidence>
<dbReference type="Proteomes" id="UP000676565">
    <property type="component" value="Unassembled WGS sequence"/>
</dbReference>
<feature type="transmembrane region" description="Helical" evidence="1">
    <location>
        <begin position="16"/>
        <end position="38"/>
    </location>
</feature>
<accession>A0ABS5BVZ3</accession>
<gene>
    <name evidence="2" type="ORF">J8F10_21685</name>
</gene>
<evidence type="ECO:0000256" key="1">
    <source>
        <dbReference type="SAM" id="Phobius"/>
    </source>
</evidence>
<dbReference type="EMBL" id="JAGKQQ010000001">
    <property type="protein sequence ID" value="MBP3957874.1"/>
    <property type="molecule type" value="Genomic_DNA"/>
</dbReference>
<reference evidence="2 3" key="1">
    <citation type="submission" date="2021-04" db="EMBL/GenBank/DDBJ databases">
        <authorList>
            <person name="Ivanova A."/>
        </authorList>
    </citation>
    <scope>NUCLEOTIDE SEQUENCE [LARGE SCALE GENOMIC DNA]</scope>
    <source>
        <strain evidence="2 3">G18</strain>
    </source>
</reference>